<comment type="caution">
    <text evidence="2">The sequence shown here is derived from an EMBL/GenBank/DDBJ whole genome shotgun (WGS) entry which is preliminary data.</text>
</comment>
<proteinExistence type="predicted"/>
<accession>A0A9X4KZ11</accession>
<dbReference type="RefSeq" id="WP_277538462.1">
    <property type="nucleotide sequence ID" value="NZ_JAPDIA010000009.1"/>
</dbReference>
<organism evidence="2 3">
    <name type="scientific">Cohnella rhizosphaerae</name>
    <dbReference type="NCBI Taxonomy" id="1457232"/>
    <lineage>
        <taxon>Bacteria</taxon>
        <taxon>Bacillati</taxon>
        <taxon>Bacillota</taxon>
        <taxon>Bacilli</taxon>
        <taxon>Bacillales</taxon>
        <taxon>Paenibacillaceae</taxon>
        <taxon>Cohnella</taxon>
    </lineage>
</organism>
<dbReference type="InterPro" id="IPR049053">
    <property type="entry name" value="AFCA-like_C"/>
</dbReference>
<reference evidence="2" key="1">
    <citation type="submission" date="2022-10" db="EMBL/GenBank/DDBJ databases">
        <title>Comparative genomic analysis of Cohnella hashimotonis sp. nov., isolated from the International Space Station.</title>
        <authorList>
            <person name="Simpson A."/>
            <person name="Venkateswaran K."/>
        </authorList>
    </citation>
    <scope>NUCLEOTIDE SEQUENCE</scope>
    <source>
        <strain evidence="2">DSM 28161</strain>
    </source>
</reference>
<dbReference type="Pfam" id="PF21307">
    <property type="entry name" value="Glyco_hydro_95_C"/>
    <property type="match status" value="1"/>
</dbReference>
<dbReference type="InterPro" id="IPR013780">
    <property type="entry name" value="Glyco_hydro_b"/>
</dbReference>
<dbReference type="Gene3D" id="2.60.40.1180">
    <property type="entry name" value="Golgi alpha-mannosidase II"/>
    <property type="match status" value="1"/>
</dbReference>
<keyword evidence="3" id="KW-1185">Reference proteome</keyword>
<sequence>MGISAAVLEALVFSTPDTVKLLPALPERWASGRIGRVGCRNGASVTLAWDQAQRTLDVELATTVEGAFSLMLPEGYAIADLHDGLVDRGDGIYNVEGKPGSLWRFVAKDAVRESSRS</sequence>
<evidence type="ECO:0000259" key="1">
    <source>
        <dbReference type="Pfam" id="PF21307"/>
    </source>
</evidence>
<evidence type="ECO:0000313" key="3">
    <source>
        <dbReference type="Proteomes" id="UP001153404"/>
    </source>
</evidence>
<dbReference type="Proteomes" id="UP001153404">
    <property type="component" value="Unassembled WGS sequence"/>
</dbReference>
<gene>
    <name evidence="2" type="ORF">OMP40_35170</name>
</gene>
<evidence type="ECO:0000313" key="2">
    <source>
        <dbReference type="EMBL" id="MDG0813949.1"/>
    </source>
</evidence>
<dbReference type="EMBL" id="JAPDIA010000009">
    <property type="protein sequence ID" value="MDG0813949.1"/>
    <property type="molecule type" value="Genomic_DNA"/>
</dbReference>
<dbReference type="AlphaFoldDB" id="A0A9X4KZ11"/>
<name>A0A9X4KZ11_9BACL</name>
<feature type="domain" description="Alpha fucosidase A-like C-terminal" evidence="1">
    <location>
        <begin position="14"/>
        <end position="79"/>
    </location>
</feature>
<protein>
    <recommendedName>
        <fullName evidence="1">Alpha fucosidase A-like C-terminal domain-containing protein</fullName>
    </recommendedName>
</protein>